<feature type="compositionally biased region" description="Basic and acidic residues" evidence="1">
    <location>
        <begin position="55"/>
        <end position="75"/>
    </location>
</feature>
<gene>
    <name evidence="2" type="ORF">CR513_35812</name>
</gene>
<dbReference type="Proteomes" id="UP000257109">
    <property type="component" value="Unassembled WGS sequence"/>
</dbReference>
<organism evidence="2 3">
    <name type="scientific">Mucuna pruriens</name>
    <name type="common">Velvet bean</name>
    <name type="synonym">Dolichos pruriens</name>
    <dbReference type="NCBI Taxonomy" id="157652"/>
    <lineage>
        <taxon>Eukaryota</taxon>
        <taxon>Viridiplantae</taxon>
        <taxon>Streptophyta</taxon>
        <taxon>Embryophyta</taxon>
        <taxon>Tracheophyta</taxon>
        <taxon>Spermatophyta</taxon>
        <taxon>Magnoliopsida</taxon>
        <taxon>eudicotyledons</taxon>
        <taxon>Gunneridae</taxon>
        <taxon>Pentapetalae</taxon>
        <taxon>rosids</taxon>
        <taxon>fabids</taxon>
        <taxon>Fabales</taxon>
        <taxon>Fabaceae</taxon>
        <taxon>Papilionoideae</taxon>
        <taxon>50 kb inversion clade</taxon>
        <taxon>NPAAA clade</taxon>
        <taxon>indigoferoid/millettioid clade</taxon>
        <taxon>Phaseoleae</taxon>
        <taxon>Mucuna</taxon>
    </lineage>
</organism>
<reference evidence="2" key="1">
    <citation type="submission" date="2018-05" db="EMBL/GenBank/DDBJ databases">
        <title>Draft genome of Mucuna pruriens seed.</title>
        <authorList>
            <person name="Nnadi N.E."/>
            <person name="Vos R."/>
            <person name="Hasami M.H."/>
            <person name="Devisetty U.K."/>
            <person name="Aguiy J.C."/>
        </authorList>
    </citation>
    <scope>NUCLEOTIDE SEQUENCE [LARGE SCALE GENOMIC DNA]</scope>
    <source>
        <strain evidence="2">JCA_2017</strain>
    </source>
</reference>
<dbReference type="PANTHER" id="PTHR35046:SF9">
    <property type="entry name" value="RNA-DIRECTED DNA POLYMERASE"/>
    <property type="match status" value="1"/>
</dbReference>
<evidence type="ECO:0000313" key="3">
    <source>
        <dbReference type="Proteomes" id="UP000257109"/>
    </source>
</evidence>
<evidence type="ECO:0000313" key="2">
    <source>
        <dbReference type="EMBL" id="RDX83286.1"/>
    </source>
</evidence>
<dbReference type="PANTHER" id="PTHR35046">
    <property type="entry name" value="ZINC KNUCKLE (CCHC-TYPE) FAMILY PROTEIN"/>
    <property type="match status" value="1"/>
</dbReference>
<dbReference type="EMBL" id="QJKJ01007397">
    <property type="protein sequence ID" value="RDX83286.1"/>
    <property type="molecule type" value="Genomic_DNA"/>
</dbReference>
<feature type="non-terminal residue" evidence="2">
    <location>
        <position position="1"/>
    </location>
</feature>
<comment type="caution">
    <text evidence="2">The sequence shown here is derived from an EMBL/GenBank/DDBJ whole genome shotgun (WGS) entry which is preliminary data.</text>
</comment>
<dbReference type="AlphaFoldDB" id="A0A371FY94"/>
<name>A0A371FY94_MUCPR</name>
<sequence>MSWFLHGLNREIQDVVELQHYSTLGELVHQAIKVEMQIRRMSASRKAYVGTSGWKGKEREKEKTKREKSPKKESDSSLGQKEATSTPTPMAYRISNIKDTTSQCPNRGVMVVKNDREIKSESSIGELSASSEVKSLSDDSQYEGDLLVVRRLMNSHKSKTQRENIFHSMCLIFGNLCSMIINWGNCVNVASERLVKKLALPTIVHLRPYRLLWLSEKG</sequence>
<accession>A0A371FY94</accession>
<feature type="region of interest" description="Disordered" evidence="1">
    <location>
        <begin position="49"/>
        <end position="91"/>
    </location>
</feature>
<feature type="compositionally biased region" description="Polar residues" evidence="1">
    <location>
        <begin position="76"/>
        <end position="88"/>
    </location>
</feature>
<protein>
    <submittedName>
        <fullName evidence="2">Uncharacterized protein</fullName>
    </submittedName>
</protein>
<evidence type="ECO:0000256" key="1">
    <source>
        <dbReference type="SAM" id="MobiDB-lite"/>
    </source>
</evidence>
<keyword evidence="3" id="KW-1185">Reference proteome</keyword>
<proteinExistence type="predicted"/>
<dbReference type="OrthoDB" id="1747743at2759"/>